<dbReference type="InterPro" id="IPR001810">
    <property type="entry name" value="F-box_dom"/>
</dbReference>
<keyword evidence="3" id="KW-1185">Reference proteome</keyword>
<dbReference type="PROSITE" id="PS50181">
    <property type="entry name" value="FBOX"/>
    <property type="match status" value="1"/>
</dbReference>
<dbReference type="OrthoDB" id="5422579at2759"/>
<dbReference type="AlphaFoldDB" id="A0A366S3A9"/>
<dbReference type="CDD" id="cd09917">
    <property type="entry name" value="F-box_SF"/>
    <property type="match status" value="1"/>
</dbReference>
<evidence type="ECO:0000313" key="2">
    <source>
        <dbReference type="EMBL" id="RBR23789.1"/>
    </source>
</evidence>
<evidence type="ECO:0000259" key="1">
    <source>
        <dbReference type="PROSITE" id="PS50181"/>
    </source>
</evidence>
<dbReference type="RefSeq" id="XP_031018380.1">
    <property type="nucleotide sequence ID" value="XM_031157554.1"/>
</dbReference>
<comment type="caution">
    <text evidence="2">The sequence shown here is derived from an EMBL/GenBank/DDBJ whole genome shotgun (WGS) entry which is preliminary data.</text>
</comment>
<organism evidence="2 3">
    <name type="scientific">Fusarium coffeatum</name>
    <dbReference type="NCBI Taxonomy" id="231269"/>
    <lineage>
        <taxon>Eukaryota</taxon>
        <taxon>Fungi</taxon>
        <taxon>Dikarya</taxon>
        <taxon>Ascomycota</taxon>
        <taxon>Pezizomycotina</taxon>
        <taxon>Sordariomycetes</taxon>
        <taxon>Hypocreomycetidae</taxon>
        <taxon>Hypocreales</taxon>
        <taxon>Nectriaceae</taxon>
        <taxon>Fusarium</taxon>
        <taxon>Fusarium incarnatum-equiseti species complex</taxon>
    </lineage>
</organism>
<proteinExistence type="predicted"/>
<reference evidence="2 3" key="1">
    <citation type="submission" date="2018-06" db="EMBL/GenBank/DDBJ databases">
        <title>Fusarium incarnatum-equiseti species complex species 28.</title>
        <authorList>
            <person name="Gardiner D.M."/>
        </authorList>
    </citation>
    <scope>NUCLEOTIDE SEQUENCE [LARGE SCALE GENOMIC DNA]</scope>
    <source>
        <strain evidence="2 3">FIESC_28</strain>
    </source>
</reference>
<dbReference type="EMBL" id="QKXC01000069">
    <property type="protein sequence ID" value="RBR23789.1"/>
    <property type="molecule type" value="Genomic_DNA"/>
</dbReference>
<dbReference type="SUPFAM" id="SSF81383">
    <property type="entry name" value="F-box domain"/>
    <property type="match status" value="1"/>
</dbReference>
<protein>
    <recommendedName>
        <fullName evidence="1">F-box domain-containing protein</fullName>
    </recommendedName>
</protein>
<accession>A0A366S3A9</accession>
<dbReference type="GeneID" id="41992850"/>
<feature type="domain" description="F-box" evidence="1">
    <location>
        <begin position="10"/>
        <end position="58"/>
    </location>
</feature>
<dbReference type="InterPro" id="IPR036047">
    <property type="entry name" value="F-box-like_dom_sf"/>
</dbReference>
<sequence>MTQQGDISPSPTFHALPNEIVGAICSQLSNRDIKSLRLTCRVLKDISHLRFDRVFISANPRNIEVLLAIANHEVFRHSVREIIWDDAVLKDFPRYREFTWDGVVYKTPIQGYDYPCGYSAGEHDPDDIAANEDQEWIPRGLTKRCKESLFDIESRLIAKNKYQGDNEQQRQIDNLMRSRDSLAYWRILLKQQKEVLESGADEAAFRYAVQRFPRLTKVTVTPVAHGLLFMPLYRTPMIRAFPPGFVYPIPRSWWSNDTHDGREGYPKGWESEKERKQWRGLGIVLKVLADYADTLQISELALDSRKLPRGIDYTFFKTPNADYDNLCKIVEQPGFKSIALPVITGYISDCNPDDLEFYRHGRISGLLARAPDLESFVYQTDYSHEPGAAEDEEIFVSLLDIFPIDMWSTGKLKQFGLHGILVAQDDLVLFLAKLPSTVQSVDLSFLAMVDGDDYAGLLTDIRDKLDWRRRPKSQRIQVAISVTSVNVPHKGRYINLDKEVQEYIYGDGPSPFCVKEGSTSLSIPFGTGIVMDAFDTSFRRTYNKYG</sequence>
<dbReference type="Proteomes" id="UP000253153">
    <property type="component" value="Unassembled WGS sequence"/>
</dbReference>
<gene>
    <name evidence="2" type="ORF">FIESC28_03405</name>
</gene>
<name>A0A366S3A9_9HYPO</name>
<evidence type="ECO:0000313" key="3">
    <source>
        <dbReference type="Proteomes" id="UP000253153"/>
    </source>
</evidence>